<keyword evidence="2" id="KW-1185">Reference proteome</keyword>
<comment type="caution">
    <text evidence="1">The sequence shown here is derived from an EMBL/GenBank/DDBJ whole genome shotgun (WGS) entry which is preliminary data.</text>
</comment>
<sequence length="87" mass="9980">MDNGGPATKPQATRKPAVRDWDAEIAENTRMFYEADRLDDLAHQIIGSSACDQQVWAQYSHAKNWANGKRREAFAQWLSIKRAMQRC</sequence>
<proteinExistence type="predicted"/>
<accession>A0ABY2VFB9</accession>
<reference evidence="1 2" key="1">
    <citation type="submission" date="2019-05" db="EMBL/GenBank/DDBJ databases">
        <title>Identification and Biocontrol Activity Analysis of Biocontrol Strain PF-1 Based on Genome-wide Data.</title>
        <authorList>
            <person name="Qi J."/>
        </authorList>
    </citation>
    <scope>NUCLEOTIDE SEQUENCE [LARGE SCALE GENOMIC DNA]</scope>
    <source>
        <strain evidence="1 2">PF-1</strain>
    </source>
</reference>
<protein>
    <submittedName>
        <fullName evidence="1">Uncharacterized protein</fullName>
    </submittedName>
</protein>
<evidence type="ECO:0000313" key="2">
    <source>
        <dbReference type="Proteomes" id="UP000310095"/>
    </source>
</evidence>
<dbReference type="EMBL" id="VAVY01000003">
    <property type="protein sequence ID" value="TMM62550.1"/>
    <property type="molecule type" value="Genomic_DNA"/>
</dbReference>
<organism evidence="1 2">
    <name type="scientific">Pseudomonas protegens</name>
    <dbReference type="NCBI Taxonomy" id="380021"/>
    <lineage>
        <taxon>Bacteria</taxon>
        <taxon>Pseudomonadati</taxon>
        <taxon>Pseudomonadota</taxon>
        <taxon>Gammaproteobacteria</taxon>
        <taxon>Pseudomonadales</taxon>
        <taxon>Pseudomonadaceae</taxon>
        <taxon>Pseudomonas</taxon>
    </lineage>
</organism>
<dbReference type="Proteomes" id="UP000310095">
    <property type="component" value="Unassembled WGS sequence"/>
</dbReference>
<name>A0ABY2VFB9_9PSED</name>
<gene>
    <name evidence="1" type="ORF">FEF10_20920</name>
</gene>
<evidence type="ECO:0000313" key="1">
    <source>
        <dbReference type="EMBL" id="TMM62550.1"/>
    </source>
</evidence>